<accession>A0A8J5K4V6</accession>
<evidence type="ECO:0000313" key="3">
    <source>
        <dbReference type="Proteomes" id="UP000747542"/>
    </source>
</evidence>
<feature type="signal peptide" evidence="1">
    <location>
        <begin position="1"/>
        <end position="23"/>
    </location>
</feature>
<evidence type="ECO:0000256" key="1">
    <source>
        <dbReference type="SAM" id="SignalP"/>
    </source>
</evidence>
<evidence type="ECO:0000313" key="2">
    <source>
        <dbReference type="EMBL" id="KAG7167065.1"/>
    </source>
</evidence>
<feature type="chain" id="PRO_5035217859" evidence="1">
    <location>
        <begin position="24"/>
        <end position="247"/>
    </location>
</feature>
<dbReference type="Proteomes" id="UP000747542">
    <property type="component" value="Unassembled WGS sequence"/>
</dbReference>
<organism evidence="2 3">
    <name type="scientific">Homarus americanus</name>
    <name type="common">American lobster</name>
    <dbReference type="NCBI Taxonomy" id="6706"/>
    <lineage>
        <taxon>Eukaryota</taxon>
        <taxon>Metazoa</taxon>
        <taxon>Ecdysozoa</taxon>
        <taxon>Arthropoda</taxon>
        <taxon>Crustacea</taxon>
        <taxon>Multicrustacea</taxon>
        <taxon>Malacostraca</taxon>
        <taxon>Eumalacostraca</taxon>
        <taxon>Eucarida</taxon>
        <taxon>Decapoda</taxon>
        <taxon>Pleocyemata</taxon>
        <taxon>Astacidea</taxon>
        <taxon>Nephropoidea</taxon>
        <taxon>Nephropidae</taxon>
        <taxon>Homarus</taxon>
    </lineage>
</organism>
<name>A0A8J5K4V6_HOMAM</name>
<protein>
    <submittedName>
        <fullName evidence="2">Uncharacterized protein</fullName>
    </submittedName>
</protein>
<dbReference type="EMBL" id="JAHLQT010021845">
    <property type="protein sequence ID" value="KAG7167065.1"/>
    <property type="molecule type" value="Genomic_DNA"/>
</dbReference>
<proteinExistence type="predicted"/>
<comment type="caution">
    <text evidence="2">The sequence shown here is derived from an EMBL/GenBank/DDBJ whole genome shotgun (WGS) entry which is preliminary data.</text>
</comment>
<sequence length="247" mass="27361">MSQRGVVIVAVVALVAVLGVTEAFIKNKKKGPPPPPYIPIPCYVETEYITSYVKEYRPVPVYITKVIPEVNAEVVLKTAYTTRAFPIVVTQPRDMYVTRTSHLDLITTQIKQVPQASVDYEPIAVSHTAHIPVTITDTKILTKTVRSTSYVTRHTTSYTTNVVTTTRVKKELSIFTKVITTTSLLTNTVLATKSLCVDHYFKQNLNDLLVAGVGGLIGSYESTSHGSRGIYTKINKQLHGSYGNKHY</sequence>
<gene>
    <name evidence="2" type="ORF">Hamer_G005394</name>
</gene>
<dbReference type="AlphaFoldDB" id="A0A8J5K4V6"/>
<keyword evidence="1" id="KW-0732">Signal</keyword>
<keyword evidence="3" id="KW-1185">Reference proteome</keyword>
<reference evidence="2" key="1">
    <citation type="journal article" date="2021" name="Sci. Adv.">
        <title>The American lobster genome reveals insights on longevity, neural, and immune adaptations.</title>
        <authorList>
            <person name="Polinski J.M."/>
            <person name="Zimin A.V."/>
            <person name="Clark K.F."/>
            <person name="Kohn A.B."/>
            <person name="Sadowski N."/>
            <person name="Timp W."/>
            <person name="Ptitsyn A."/>
            <person name="Khanna P."/>
            <person name="Romanova D.Y."/>
            <person name="Williams P."/>
            <person name="Greenwood S.J."/>
            <person name="Moroz L.L."/>
            <person name="Walt D.R."/>
            <person name="Bodnar A.G."/>
        </authorList>
    </citation>
    <scope>NUCLEOTIDE SEQUENCE</scope>
    <source>
        <strain evidence="2">GMGI-L3</strain>
    </source>
</reference>